<evidence type="ECO:0000259" key="1">
    <source>
        <dbReference type="Pfam" id="PF21834"/>
    </source>
</evidence>
<protein>
    <recommendedName>
        <fullName evidence="1">DUF6894 domain-containing protein</fullName>
    </recommendedName>
</protein>
<dbReference type="AlphaFoldDB" id="A0A840YQ55"/>
<dbReference type="InterPro" id="IPR054189">
    <property type="entry name" value="DUF6894"/>
</dbReference>
<evidence type="ECO:0000313" key="2">
    <source>
        <dbReference type="EMBL" id="MBB5710821.1"/>
    </source>
</evidence>
<dbReference type="RefSeq" id="WP_425506431.1">
    <property type="nucleotide sequence ID" value="NZ_JACIJF010000005.1"/>
</dbReference>
<organism evidence="2 3">
    <name type="scientific">Sphingomonas xinjiangensis</name>
    <dbReference type="NCBI Taxonomy" id="643568"/>
    <lineage>
        <taxon>Bacteria</taxon>
        <taxon>Pseudomonadati</taxon>
        <taxon>Pseudomonadota</taxon>
        <taxon>Alphaproteobacteria</taxon>
        <taxon>Sphingomonadales</taxon>
        <taxon>Sphingomonadaceae</taxon>
        <taxon>Sphingomonas</taxon>
    </lineage>
</organism>
<reference evidence="2 3" key="1">
    <citation type="submission" date="2020-08" db="EMBL/GenBank/DDBJ databases">
        <title>Genomic Encyclopedia of Type Strains, Phase IV (KMG-IV): sequencing the most valuable type-strain genomes for metagenomic binning, comparative biology and taxonomic classification.</title>
        <authorList>
            <person name="Goeker M."/>
        </authorList>
    </citation>
    <scope>NUCLEOTIDE SEQUENCE [LARGE SCALE GENOMIC DNA]</scope>
    <source>
        <strain evidence="2 3">DSM 26736</strain>
    </source>
</reference>
<gene>
    <name evidence="2" type="ORF">FHT02_002061</name>
</gene>
<sequence>MPRFHFRVLSGSQEHLADWWELPDVPDMKACAFRLAGDLIRDLPGSGSCDLDMEMNVTNDAGLVLFTITMVALEAPAIRLARP</sequence>
<name>A0A840YQ55_9SPHN</name>
<keyword evidence="3" id="KW-1185">Reference proteome</keyword>
<evidence type="ECO:0000313" key="3">
    <source>
        <dbReference type="Proteomes" id="UP000527143"/>
    </source>
</evidence>
<dbReference type="Pfam" id="PF21834">
    <property type="entry name" value="DUF6894"/>
    <property type="match status" value="1"/>
</dbReference>
<proteinExistence type="predicted"/>
<feature type="domain" description="DUF6894" evidence="1">
    <location>
        <begin position="3"/>
        <end position="70"/>
    </location>
</feature>
<dbReference type="EMBL" id="JACIJF010000005">
    <property type="protein sequence ID" value="MBB5710821.1"/>
    <property type="molecule type" value="Genomic_DNA"/>
</dbReference>
<accession>A0A840YQ55</accession>
<comment type="caution">
    <text evidence="2">The sequence shown here is derived from an EMBL/GenBank/DDBJ whole genome shotgun (WGS) entry which is preliminary data.</text>
</comment>
<dbReference type="Proteomes" id="UP000527143">
    <property type="component" value="Unassembled WGS sequence"/>
</dbReference>